<keyword evidence="2" id="KW-1185">Reference proteome</keyword>
<dbReference type="EMBL" id="BMSL01000004">
    <property type="protein sequence ID" value="GGS33277.1"/>
    <property type="molecule type" value="Genomic_DNA"/>
</dbReference>
<evidence type="ECO:0000313" key="1">
    <source>
        <dbReference type="EMBL" id="GGS33277.1"/>
    </source>
</evidence>
<gene>
    <name evidence="1" type="ORF">GCM10010238_23280</name>
</gene>
<name>A0A918GEU4_STRGD</name>
<dbReference type="AlphaFoldDB" id="A0A918GEU4"/>
<comment type="caution">
    <text evidence="1">The sequence shown here is derived from an EMBL/GenBank/DDBJ whole genome shotgun (WGS) entry which is preliminary data.</text>
</comment>
<organism evidence="1 2">
    <name type="scientific">Streptomyces griseoviridis</name>
    <dbReference type="NCBI Taxonomy" id="45398"/>
    <lineage>
        <taxon>Bacteria</taxon>
        <taxon>Bacillati</taxon>
        <taxon>Actinomycetota</taxon>
        <taxon>Actinomycetes</taxon>
        <taxon>Kitasatosporales</taxon>
        <taxon>Streptomycetaceae</taxon>
        <taxon>Streptomyces</taxon>
    </lineage>
</organism>
<reference evidence="1" key="1">
    <citation type="journal article" date="2014" name="Int. J. Syst. Evol. Microbiol.">
        <title>Complete genome sequence of Corynebacterium casei LMG S-19264T (=DSM 44701T), isolated from a smear-ripened cheese.</title>
        <authorList>
            <consortium name="US DOE Joint Genome Institute (JGI-PGF)"/>
            <person name="Walter F."/>
            <person name="Albersmeier A."/>
            <person name="Kalinowski J."/>
            <person name="Ruckert C."/>
        </authorList>
    </citation>
    <scope>NUCLEOTIDE SEQUENCE</scope>
    <source>
        <strain evidence="1">JCM 4234</strain>
    </source>
</reference>
<reference evidence="1" key="2">
    <citation type="submission" date="2020-09" db="EMBL/GenBank/DDBJ databases">
        <authorList>
            <person name="Sun Q."/>
            <person name="Ohkuma M."/>
        </authorList>
    </citation>
    <scope>NUCLEOTIDE SEQUENCE</scope>
    <source>
        <strain evidence="1">JCM 4234</strain>
    </source>
</reference>
<protein>
    <submittedName>
        <fullName evidence="1">Uncharacterized protein</fullName>
    </submittedName>
</protein>
<sequence length="147" mass="15355">MDAELVALATAGATAVVQQMATDSWARARDRVVAFFARRGEAQEDAVARELETSRGELMAALDSGDEQTASDVRAEWRTRLRRALLADPAAAAELRAVLAEILPGPDGPPVTEVRNTISGGVQHGPVIQAGSVGPVTLGTPDHPAGH</sequence>
<dbReference type="Proteomes" id="UP000653493">
    <property type="component" value="Unassembled WGS sequence"/>
</dbReference>
<evidence type="ECO:0000313" key="2">
    <source>
        <dbReference type="Proteomes" id="UP000653493"/>
    </source>
</evidence>
<proteinExistence type="predicted"/>
<accession>A0A918GEU4</accession>